<evidence type="ECO:0000313" key="1">
    <source>
        <dbReference type="EMBL" id="TYS16591.1"/>
    </source>
</evidence>
<dbReference type="AlphaFoldDB" id="A0A5D4NSK3"/>
<comment type="caution">
    <text evidence="1">The sequence shown here is derived from an EMBL/GenBank/DDBJ whole genome shotgun (WGS) entry which is preliminary data.</text>
</comment>
<accession>A0A5D4NSK3</accession>
<dbReference type="EMBL" id="VTEI01000005">
    <property type="protein sequence ID" value="TYS16591.1"/>
    <property type="molecule type" value="Genomic_DNA"/>
</dbReference>
<reference evidence="1 2" key="1">
    <citation type="submission" date="2019-08" db="EMBL/GenBank/DDBJ databases">
        <title>Bacillus genomes from the desert of Cuatro Cienegas, Coahuila.</title>
        <authorList>
            <person name="Olmedo-Alvarez G."/>
        </authorList>
    </citation>
    <scope>NUCLEOTIDE SEQUENCE [LARGE SCALE GENOMIC DNA]</scope>
    <source>
        <strain evidence="1 2">CH34_1T</strain>
    </source>
</reference>
<gene>
    <name evidence="1" type="ORF">FZC78_11395</name>
</gene>
<dbReference type="OrthoDB" id="2921074at2"/>
<protein>
    <submittedName>
        <fullName evidence="1">Uncharacterized protein</fullName>
    </submittedName>
</protein>
<organism evidence="1 2">
    <name type="scientific">Rossellomorea vietnamensis</name>
    <dbReference type="NCBI Taxonomy" id="218284"/>
    <lineage>
        <taxon>Bacteria</taxon>
        <taxon>Bacillati</taxon>
        <taxon>Bacillota</taxon>
        <taxon>Bacilli</taxon>
        <taxon>Bacillales</taxon>
        <taxon>Bacillaceae</taxon>
        <taxon>Rossellomorea</taxon>
    </lineage>
</organism>
<dbReference type="RefSeq" id="WP_148939828.1">
    <property type="nucleotide sequence ID" value="NZ_VTEI01000005.1"/>
</dbReference>
<sequence length="117" mass="13995">MNFNMSSAKLLALNLQGFLDLVNRTYRQHSFIVLNQDILYRLNLLVEEFRLQVLTDELIRLTKYEDEEKQTLVNIEKVHEKIIIIEEFIEHNYDDLFLFSGRVYSILSIINSLYHQS</sequence>
<evidence type="ECO:0000313" key="2">
    <source>
        <dbReference type="Proteomes" id="UP000322267"/>
    </source>
</evidence>
<proteinExistence type="predicted"/>
<dbReference type="Proteomes" id="UP000322267">
    <property type="component" value="Unassembled WGS sequence"/>
</dbReference>
<name>A0A5D4NSK3_9BACI</name>